<evidence type="ECO:0000313" key="1">
    <source>
        <dbReference type="EMBL" id="PTL59136.1"/>
    </source>
</evidence>
<proteinExistence type="predicted"/>
<organism evidence="1 2">
    <name type="scientific">Paraconexibacter algicola</name>
    <dbReference type="NCBI Taxonomy" id="2133960"/>
    <lineage>
        <taxon>Bacteria</taxon>
        <taxon>Bacillati</taxon>
        <taxon>Actinomycetota</taxon>
        <taxon>Thermoleophilia</taxon>
        <taxon>Solirubrobacterales</taxon>
        <taxon>Paraconexibacteraceae</taxon>
        <taxon>Paraconexibacter</taxon>
    </lineage>
</organism>
<reference evidence="1 2" key="1">
    <citation type="submission" date="2018-03" db="EMBL/GenBank/DDBJ databases">
        <title>Aquarubrobacter algicola gen. nov., sp. nov., a novel actinobacterium isolated from shallow eutrophic lake during the end of cyanobacterial harmful algal blooms.</title>
        <authorList>
            <person name="Chun S.J."/>
        </authorList>
    </citation>
    <scope>NUCLEOTIDE SEQUENCE [LARGE SCALE GENOMIC DNA]</scope>
    <source>
        <strain evidence="1 2">Seoho-28</strain>
    </source>
</reference>
<dbReference type="Proteomes" id="UP000240739">
    <property type="component" value="Unassembled WGS sequence"/>
</dbReference>
<dbReference type="AlphaFoldDB" id="A0A2T4UIS5"/>
<protein>
    <submittedName>
        <fullName evidence="1">Uncharacterized protein</fullName>
    </submittedName>
</protein>
<evidence type="ECO:0000313" key="2">
    <source>
        <dbReference type="Proteomes" id="UP000240739"/>
    </source>
</evidence>
<accession>A0A2T4UIS5</accession>
<dbReference type="EMBL" id="PYYB01000001">
    <property type="protein sequence ID" value="PTL59136.1"/>
    <property type="molecule type" value="Genomic_DNA"/>
</dbReference>
<name>A0A2T4UIS5_9ACTN</name>
<gene>
    <name evidence="1" type="ORF">C7Y72_05470</name>
</gene>
<keyword evidence="2" id="KW-1185">Reference proteome</keyword>
<comment type="caution">
    <text evidence="1">The sequence shown here is derived from an EMBL/GenBank/DDBJ whole genome shotgun (WGS) entry which is preliminary data.</text>
</comment>
<sequence length="174" mass="19311">MKETKYAQVLRLRNRLYGCLRSRGRLVSFGEVDSFGYFLGQQGPISMNGRWVAFGMRSGSRSGTDFEFRVVDLSRRAVVRAPLPVIQALAPLPDEDTGFTAVSVTPRGTAAWIIKSYGPSPNYEVWTADTALGSTSFRSRLVAQGSDIDPLHLRTTETRVGWLRAGQQQSAPRR</sequence>